<dbReference type="InterPro" id="IPR024079">
    <property type="entry name" value="MetalloPept_cat_dom_sf"/>
</dbReference>
<evidence type="ECO:0000256" key="5">
    <source>
        <dbReference type="ARBA" id="ARBA00022801"/>
    </source>
</evidence>
<dbReference type="GO" id="GO:0046872">
    <property type="term" value="F:metal ion binding"/>
    <property type="evidence" value="ECO:0007669"/>
    <property type="project" value="UniProtKB-KW"/>
</dbReference>
<dbReference type="PANTHER" id="PTHR11804">
    <property type="entry name" value="PROTEASE M3 THIMET OLIGOPEPTIDASE-RELATED"/>
    <property type="match status" value="1"/>
</dbReference>
<keyword evidence="3" id="KW-0645">Protease</keyword>
<dbReference type="Gene3D" id="3.40.390.10">
    <property type="entry name" value="Collagenase (Catalytic Domain)"/>
    <property type="match status" value="1"/>
</dbReference>
<dbReference type="Gene3D" id="1.10.1370.10">
    <property type="entry name" value="Neurolysin, domain 3"/>
    <property type="match status" value="1"/>
</dbReference>
<keyword evidence="6" id="KW-0862">Zinc</keyword>
<dbReference type="InterPro" id="IPR001567">
    <property type="entry name" value="Pept_M3A_M3B_dom"/>
</dbReference>
<accession>A0A382UNI8</accession>
<dbReference type="EMBL" id="UINC01145486">
    <property type="protein sequence ID" value="SVD35647.1"/>
    <property type="molecule type" value="Genomic_DNA"/>
</dbReference>
<dbReference type="PANTHER" id="PTHR11804:SF84">
    <property type="entry name" value="SACCHAROLYSIN"/>
    <property type="match status" value="1"/>
</dbReference>
<name>A0A382UNI8_9ZZZZ</name>
<gene>
    <name evidence="9" type="ORF">METZ01_LOCUS388501</name>
</gene>
<comment type="similarity">
    <text evidence="2">Belongs to the peptidase M3 family.</text>
</comment>
<dbReference type="AlphaFoldDB" id="A0A382UNI8"/>
<keyword evidence="4" id="KW-0479">Metal-binding</keyword>
<evidence type="ECO:0000256" key="1">
    <source>
        <dbReference type="ARBA" id="ARBA00001947"/>
    </source>
</evidence>
<dbReference type="GO" id="GO:0004222">
    <property type="term" value="F:metalloendopeptidase activity"/>
    <property type="evidence" value="ECO:0007669"/>
    <property type="project" value="InterPro"/>
</dbReference>
<dbReference type="InterPro" id="IPR045090">
    <property type="entry name" value="Pept_M3A_M3B"/>
</dbReference>
<dbReference type="GO" id="GO:0006518">
    <property type="term" value="P:peptide metabolic process"/>
    <property type="evidence" value="ECO:0007669"/>
    <property type="project" value="TreeGrafter"/>
</dbReference>
<organism evidence="9">
    <name type="scientific">marine metagenome</name>
    <dbReference type="NCBI Taxonomy" id="408172"/>
    <lineage>
        <taxon>unclassified sequences</taxon>
        <taxon>metagenomes</taxon>
        <taxon>ecological metagenomes</taxon>
    </lineage>
</organism>
<feature type="non-terminal residue" evidence="9">
    <location>
        <position position="1"/>
    </location>
</feature>
<proteinExistence type="inferred from homology"/>
<sequence>LVHGVLTNAALISYAGTSVARDFVEAPSQMLENWVWQKESLALFAKHYETDEVIPDELLNKMLAAKYVNSGTKALQQIFYGVLDFTLHGEFDPDGEKTTTDVVSSLQNEITFYPYQEGTHREAAFGHLNGYGAAYYGYMWSEVYAQDMFSIFEEKGVMNKKQGMRYRTIILEKGGEEDPLSLVKEFLGREPNSDAFLRNMGLED</sequence>
<dbReference type="GO" id="GO:0006508">
    <property type="term" value="P:proteolysis"/>
    <property type="evidence" value="ECO:0007669"/>
    <property type="project" value="UniProtKB-KW"/>
</dbReference>
<evidence type="ECO:0000256" key="2">
    <source>
        <dbReference type="ARBA" id="ARBA00006040"/>
    </source>
</evidence>
<evidence type="ECO:0000256" key="6">
    <source>
        <dbReference type="ARBA" id="ARBA00022833"/>
    </source>
</evidence>
<dbReference type="InterPro" id="IPR024077">
    <property type="entry name" value="Neurolysin/TOP_dom2"/>
</dbReference>
<evidence type="ECO:0000256" key="7">
    <source>
        <dbReference type="ARBA" id="ARBA00023049"/>
    </source>
</evidence>
<reference evidence="9" key="1">
    <citation type="submission" date="2018-05" db="EMBL/GenBank/DDBJ databases">
        <authorList>
            <person name="Lanie J.A."/>
            <person name="Ng W.-L."/>
            <person name="Kazmierczak K.M."/>
            <person name="Andrzejewski T.M."/>
            <person name="Davidsen T.M."/>
            <person name="Wayne K.J."/>
            <person name="Tettelin H."/>
            <person name="Glass J.I."/>
            <person name="Rusch D."/>
            <person name="Podicherti R."/>
            <person name="Tsui H.-C.T."/>
            <person name="Winkler M.E."/>
        </authorList>
    </citation>
    <scope>NUCLEOTIDE SEQUENCE</scope>
</reference>
<dbReference type="SUPFAM" id="SSF55486">
    <property type="entry name" value="Metalloproteases ('zincins'), catalytic domain"/>
    <property type="match status" value="1"/>
</dbReference>
<evidence type="ECO:0000256" key="4">
    <source>
        <dbReference type="ARBA" id="ARBA00022723"/>
    </source>
</evidence>
<keyword evidence="7" id="KW-0482">Metalloprotease</keyword>
<dbReference type="Pfam" id="PF01432">
    <property type="entry name" value="Peptidase_M3"/>
    <property type="match status" value="1"/>
</dbReference>
<feature type="domain" description="Peptidase M3A/M3B catalytic" evidence="8">
    <location>
        <begin position="2"/>
        <end position="202"/>
    </location>
</feature>
<evidence type="ECO:0000256" key="3">
    <source>
        <dbReference type="ARBA" id="ARBA00022670"/>
    </source>
</evidence>
<comment type="cofactor">
    <cofactor evidence="1">
        <name>Zn(2+)</name>
        <dbReference type="ChEBI" id="CHEBI:29105"/>
    </cofactor>
</comment>
<evidence type="ECO:0000313" key="9">
    <source>
        <dbReference type="EMBL" id="SVD35647.1"/>
    </source>
</evidence>
<evidence type="ECO:0000259" key="8">
    <source>
        <dbReference type="Pfam" id="PF01432"/>
    </source>
</evidence>
<protein>
    <recommendedName>
        <fullName evidence="8">Peptidase M3A/M3B catalytic domain-containing protein</fullName>
    </recommendedName>
</protein>
<keyword evidence="5" id="KW-0378">Hydrolase</keyword>